<proteinExistence type="predicted"/>
<accession>A0A8A1LCI7</accession>
<evidence type="ECO:0000313" key="1">
    <source>
        <dbReference type="EMBL" id="QSS51759.1"/>
    </source>
</evidence>
<sequence length="127" mass="14376">MGPNMSWAFHDSKNRVSSRANFAKHTDIGRICCMESAISCRHGLSSCRTGADTRIRVARLSTEANQMNVLGCRRTPPRGLAGMMYIEIILSELNQKDDNDWKGYRSPVHYLDRELISNFEGDLNSRP</sequence>
<reference evidence="1" key="1">
    <citation type="submission" date="2021-01" db="EMBL/GenBank/DDBJ databases">
        <title>Chromosome-level genome assembly of a human fungal pathogen reveals clustering of transcriptionally co-regulated genes.</title>
        <authorList>
            <person name="Voorhies M."/>
            <person name="Cohen S."/>
            <person name="Shea T.P."/>
            <person name="Petrus S."/>
            <person name="Munoz J.F."/>
            <person name="Poplawski S."/>
            <person name="Goldman W.E."/>
            <person name="Michael T."/>
            <person name="Cuomo C.A."/>
            <person name="Sil A."/>
            <person name="Beyhan S."/>
        </authorList>
    </citation>
    <scope>NUCLEOTIDE SEQUENCE</scope>
    <source>
        <strain evidence="1">H88</strain>
    </source>
</reference>
<dbReference type="AlphaFoldDB" id="A0A8A1LCI7"/>
<dbReference type="EMBL" id="CP069103">
    <property type="protein sequence ID" value="QSS51759.1"/>
    <property type="molecule type" value="Genomic_DNA"/>
</dbReference>
<name>A0A8A1LCI7_AJEC8</name>
<gene>
    <name evidence="1" type="ORF">I7I53_07175</name>
</gene>
<evidence type="ECO:0000313" key="2">
    <source>
        <dbReference type="Proteomes" id="UP000663419"/>
    </source>
</evidence>
<dbReference type="VEuPathDB" id="FungiDB:I7I53_07175"/>
<protein>
    <submittedName>
        <fullName evidence="1">Uncharacterized protein</fullName>
    </submittedName>
</protein>
<organism evidence="1 2">
    <name type="scientific">Ajellomyces capsulatus (strain H88)</name>
    <name type="common">Darling's disease fungus</name>
    <name type="synonym">Histoplasma capsulatum</name>
    <dbReference type="NCBI Taxonomy" id="544711"/>
    <lineage>
        <taxon>Eukaryota</taxon>
        <taxon>Fungi</taxon>
        <taxon>Dikarya</taxon>
        <taxon>Ascomycota</taxon>
        <taxon>Pezizomycotina</taxon>
        <taxon>Eurotiomycetes</taxon>
        <taxon>Eurotiomycetidae</taxon>
        <taxon>Onygenales</taxon>
        <taxon>Ajellomycetaceae</taxon>
        <taxon>Histoplasma</taxon>
    </lineage>
</organism>
<dbReference type="Proteomes" id="UP000663419">
    <property type="component" value="Chromosome 2"/>
</dbReference>